<evidence type="ECO:0000256" key="2">
    <source>
        <dbReference type="ARBA" id="ARBA00022670"/>
    </source>
</evidence>
<dbReference type="SUPFAM" id="SSF53474">
    <property type="entry name" value="alpha/beta-Hydrolases"/>
    <property type="match status" value="1"/>
</dbReference>
<dbReference type="InterPro" id="IPR051543">
    <property type="entry name" value="Serine_Peptidase_S9A"/>
</dbReference>
<comment type="similarity">
    <text evidence="1">Belongs to the peptidase S9A family.</text>
</comment>
<evidence type="ECO:0000256" key="4">
    <source>
        <dbReference type="ARBA" id="ARBA00022825"/>
    </source>
</evidence>
<evidence type="ECO:0000256" key="1">
    <source>
        <dbReference type="ARBA" id="ARBA00005228"/>
    </source>
</evidence>
<dbReference type="GO" id="GO:0004252">
    <property type="term" value="F:serine-type endopeptidase activity"/>
    <property type="evidence" value="ECO:0007669"/>
    <property type="project" value="InterPro"/>
</dbReference>
<dbReference type="Proteomes" id="UP000030380">
    <property type="component" value="Unassembled WGS sequence"/>
</dbReference>
<gene>
    <name evidence="8" type="ORF">OA57_02425</name>
</gene>
<keyword evidence="5" id="KW-0732">Signal</keyword>
<dbReference type="InterPro" id="IPR002470">
    <property type="entry name" value="Peptidase_S9A"/>
</dbReference>
<proteinExistence type="inferred from homology"/>
<dbReference type="PANTHER" id="PTHR11757">
    <property type="entry name" value="PROTEASE FAMILY S9A OLIGOPEPTIDASE"/>
    <property type="match status" value="1"/>
</dbReference>
<name>A0A0A3AP31_9PAST</name>
<dbReference type="PRINTS" id="PR00862">
    <property type="entry name" value="PROLIGOPTASE"/>
</dbReference>
<dbReference type="Pfam" id="PF02897">
    <property type="entry name" value="Peptidase_S9_N"/>
    <property type="match status" value="1"/>
</dbReference>
<protein>
    <recommendedName>
        <fullName evidence="10">Oligopeptidase B</fullName>
    </recommendedName>
</protein>
<evidence type="ECO:0000259" key="6">
    <source>
        <dbReference type="Pfam" id="PF00326"/>
    </source>
</evidence>
<dbReference type="Gene3D" id="2.130.10.120">
    <property type="entry name" value="Prolyl oligopeptidase, N-terminal domain"/>
    <property type="match status" value="1"/>
</dbReference>
<comment type="caution">
    <text evidence="8">The sequence shown here is derived from an EMBL/GenBank/DDBJ whole genome shotgun (WGS) entry which is preliminary data.</text>
</comment>
<dbReference type="AlphaFoldDB" id="A0A0A3AP31"/>
<feature type="domain" description="Peptidase S9A N-terminal" evidence="7">
    <location>
        <begin position="18"/>
        <end position="391"/>
    </location>
</feature>
<keyword evidence="9" id="KW-1185">Reference proteome</keyword>
<dbReference type="InterPro" id="IPR023302">
    <property type="entry name" value="Pept_S9A_N"/>
</dbReference>
<dbReference type="Pfam" id="PF00326">
    <property type="entry name" value="Peptidase_S9"/>
    <property type="match status" value="1"/>
</dbReference>
<dbReference type="GO" id="GO:0006508">
    <property type="term" value="P:proteolysis"/>
    <property type="evidence" value="ECO:0007669"/>
    <property type="project" value="UniProtKB-KW"/>
</dbReference>
<dbReference type="EMBL" id="JSUM01000003">
    <property type="protein sequence ID" value="KGQ71106.1"/>
    <property type="molecule type" value="Genomic_DNA"/>
</dbReference>
<accession>A0A0A3AP31</accession>
<keyword evidence="2" id="KW-0645">Protease</keyword>
<dbReference type="SUPFAM" id="SSF50993">
    <property type="entry name" value="Peptidase/esterase 'gauge' domain"/>
    <property type="match status" value="1"/>
</dbReference>
<evidence type="ECO:0000256" key="5">
    <source>
        <dbReference type="SAM" id="SignalP"/>
    </source>
</evidence>
<sequence>MKSYLFLITLLFSGSLHADPEAWIQQQADQQAVRELVEQENQHSREFMASEQALSKQLIAEMKQRLQSQSNQTEWQEKGYRYRRTYHGRYPHVERRSAANHQWEMVIDGSQQAKNHAYYQLNTPMISPDNRYALIAEDIVGNEVYRLSVRDLQTQTTTALDGVYSNGEAVWAQDSRTFYYLKKDPADLNVVGLVRHTLVEAPTQTQETLIYREADPQVYLSLSLSSSKQYLILTVNGINQSEARLLDLNEPGARLLTFLERKAQHEYYLDHSENGFYIRSNRQRPNFELFYAESAQAVWKPHYQPEMEKTFDSFVILKDYEIFNVRHAGIAHLYYRVKNTPQSLAQIPFPDANYTVSIQHGEGMDGEILSMNYSAFTTPKSQVQFNLRTQKWLTPFAAEADDYQSEYHTVTAQDGTQIPLTVIYKKSLFKHGKNPLLLTAYGAYGFSMQSVYGTAYRSLLDRGFVYAVAHVRGGGELGEHWHEQGRALNKKNSIQDFIDTAAWLQQAGYADTNRTYALAESAGGLLVAAAINQAPHLFRAAVLQVPFLDMLTVLADPHSAVASEIEEWGDIRRLSDYHYIQSYSPHDNIRPQAYPSILVMAAAQDSRTPFWESLKYITKLRRYNTGQNPILLTVENHGGHAGGYGRFNRIMRSASAYAFILKVDRTFGQTSSNNQTDTGIALP</sequence>
<dbReference type="Gene3D" id="3.40.50.1820">
    <property type="entry name" value="alpha/beta hydrolase"/>
    <property type="match status" value="1"/>
</dbReference>
<organism evidence="8 9">
    <name type="scientific">Chelonobacter oris</name>
    <dbReference type="NCBI Taxonomy" id="505317"/>
    <lineage>
        <taxon>Bacteria</taxon>
        <taxon>Pseudomonadati</taxon>
        <taxon>Pseudomonadota</taxon>
        <taxon>Gammaproteobacteria</taxon>
        <taxon>Pasteurellales</taxon>
        <taxon>Pasteurellaceae</taxon>
        <taxon>Chelonobacter</taxon>
    </lineage>
</organism>
<feature type="signal peptide" evidence="5">
    <location>
        <begin position="1"/>
        <end position="18"/>
    </location>
</feature>
<dbReference type="InterPro" id="IPR001375">
    <property type="entry name" value="Peptidase_S9_cat"/>
</dbReference>
<keyword evidence="4" id="KW-0720">Serine protease</keyword>
<dbReference type="InterPro" id="IPR029058">
    <property type="entry name" value="AB_hydrolase_fold"/>
</dbReference>
<dbReference type="STRING" id="505317.OA57_02425"/>
<dbReference type="PANTHER" id="PTHR11757:SF19">
    <property type="entry name" value="PROLYL ENDOPEPTIDASE-LIKE"/>
    <property type="match status" value="1"/>
</dbReference>
<evidence type="ECO:0000256" key="3">
    <source>
        <dbReference type="ARBA" id="ARBA00022801"/>
    </source>
</evidence>
<evidence type="ECO:0000259" key="7">
    <source>
        <dbReference type="Pfam" id="PF02897"/>
    </source>
</evidence>
<evidence type="ECO:0000313" key="8">
    <source>
        <dbReference type="EMBL" id="KGQ71106.1"/>
    </source>
</evidence>
<keyword evidence="3" id="KW-0378">Hydrolase</keyword>
<dbReference type="OrthoDB" id="9801421at2"/>
<evidence type="ECO:0008006" key="10">
    <source>
        <dbReference type="Google" id="ProtNLM"/>
    </source>
</evidence>
<feature type="domain" description="Peptidase S9 prolyl oligopeptidase catalytic" evidence="6">
    <location>
        <begin position="459"/>
        <end position="662"/>
    </location>
</feature>
<dbReference type="RefSeq" id="WP_034612960.1">
    <property type="nucleotide sequence ID" value="NZ_JSUM01000003.1"/>
</dbReference>
<reference evidence="8 9" key="1">
    <citation type="submission" date="2014-11" db="EMBL/GenBank/DDBJ databases">
        <title>Draft genome sequence of Chelonobacter oris 1662T, associated with respiratory disease in Hermann's Tortoises.</title>
        <authorList>
            <person name="Kudirkiene E."/>
            <person name="Hansen M.J."/>
            <person name="Bojesen A.M."/>
        </authorList>
    </citation>
    <scope>NUCLEOTIDE SEQUENCE [LARGE SCALE GENOMIC DNA]</scope>
    <source>
        <strain evidence="8 9">1662</strain>
    </source>
</reference>
<evidence type="ECO:0000313" key="9">
    <source>
        <dbReference type="Proteomes" id="UP000030380"/>
    </source>
</evidence>
<feature type="chain" id="PRO_5001997759" description="Oligopeptidase B" evidence="5">
    <location>
        <begin position="19"/>
        <end position="683"/>
    </location>
</feature>